<accession>A0A414YKT7</accession>
<proteinExistence type="predicted"/>
<gene>
    <name evidence="1" type="ORF">DW190_16820</name>
</gene>
<name>A0A414YKT7_9BACE</name>
<evidence type="ECO:0000313" key="1">
    <source>
        <dbReference type="EMBL" id="RHH86881.1"/>
    </source>
</evidence>
<dbReference type="Gene3D" id="2.130.10.10">
    <property type="entry name" value="YVTN repeat-like/Quinoprotein amine dehydrogenase"/>
    <property type="match status" value="1"/>
</dbReference>
<dbReference type="EMBL" id="QRKD01000022">
    <property type="protein sequence ID" value="RHH86881.1"/>
    <property type="molecule type" value="Genomic_DNA"/>
</dbReference>
<protein>
    <submittedName>
        <fullName evidence="1">Uncharacterized protein</fullName>
    </submittedName>
</protein>
<dbReference type="AlphaFoldDB" id="A0A414YKT7"/>
<dbReference type="InterPro" id="IPR045383">
    <property type="entry name" value="DUF6528"/>
</dbReference>
<dbReference type="InterPro" id="IPR015943">
    <property type="entry name" value="WD40/YVTN_repeat-like_dom_sf"/>
</dbReference>
<dbReference type="RefSeq" id="WP_122295723.1">
    <property type="nucleotide sequence ID" value="NZ_CAXSLD010000023.1"/>
</dbReference>
<dbReference type="Proteomes" id="UP000283512">
    <property type="component" value="Unassembled WGS sequence"/>
</dbReference>
<dbReference type="SUPFAM" id="SSF50969">
    <property type="entry name" value="YVTN repeat-like/Quinoprotein amine dehydrogenase"/>
    <property type="match status" value="1"/>
</dbReference>
<reference evidence="1 2" key="1">
    <citation type="submission" date="2018-08" db="EMBL/GenBank/DDBJ databases">
        <title>A genome reference for cultivated species of the human gut microbiota.</title>
        <authorList>
            <person name="Zou Y."/>
            <person name="Xue W."/>
            <person name="Luo G."/>
        </authorList>
    </citation>
    <scope>NUCLEOTIDE SEQUENCE [LARGE SCALE GENOMIC DNA]</scope>
    <source>
        <strain evidence="1 2">AM16-49B</strain>
    </source>
</reference>
<comment type="caution">
    <text evidence="1">The sequence shown here is derived from an EMBL/GenBank/DDBJ whole genome shotgun (WGS) entry which is preliminary data.</text>
</comment>
<dbReference type="Pfam" id="PF20138">
    <property type="entry name" value="DUF6528"/>
    <property type="match status" value="1"/>
</dbReference>
<dbReference type="InterPro" id="IPR011044">
    <property type="entry name" value="Quino_amine_DH_bsu"/>
</dbReference>
<sequence>MEKILYAAMCVVLFLCCSSSDESEANSQSPFTLPDKAIVLAEQASKSVVILDASTYRTVWSWNPEKAGVPSNCQTWFHNPSEVKPVFNNQYILMTASGGAVALIRIADSKLMYYAYVGENPHSAEILPDGNLVAVSSTDGKLRTFMTDTIKGTGKWFASYELPSAHNVVWDLQRELLYTTEGIKLCTYKYNFNRKEPRLQDRSVIFELPNTESCGHDLFPVYNKIDVLWITTNENVWQYDIKNNKAELIYPLYAVKSVCNSADGVLMLYPTTEWWSDGLINEKGKKLFNIYGAKIYKGRWVMNNTFSYPKEHKPKFE</sequence>
<organism evidence="1 2">
    <name type="scientific">Bacteroides caccae</name>
    <dbReference type="NCBI Taxonomy" id="47678"/>
    <lineage>
        <taxon>Bacteria</taxon>
        <taxon>Pseudomonadati</taxon>
        <taxon>Bacteroidota</taxon>
        <taxon>Bacteroidia</taxon>
        <taxon>Bacteroidales</taxon>
        <taxon>Bacteroidaceae</taxon>
        <taxon>Bacteroides</taxon>
    </lineage>
</organism>
<evidence type="ECO:0000313" key="2">
    <source>
        <dbReference type="Proteomes" id="UP000283512"/>
    </source>
</evidence>